<dbReference type="STRING" id="1150368.SAMN02927921_01594"/>
<keyword evidence="2" id="KW-1185">Reference proteome</keyword>
<gene>
    <name evidence="1" type="ORF">SAMN02927921_01594</name>
</gene>
<dbReference type="Proteomes" id="UP000182248">
    <property type="component" value="Unassembled WGS sequence"/>
</dbReference>
<sequence length="64" mass="6866">MKDLNCYDVRELDSFELHETNGGLALGDTLTLLGGVLNIVLGYMNAAVQAVSMYVGNFLQGVNS</sequence>
<evidence type="ECO:0008006" key="3">
    <source>
        <dbReference type="Google" id="ProtNLM"/>
    </source>
</evidence>
<reference evidence="1 2" key="1">
    <citation type="submission" date="2016-11" db="EMBL/GenBank/DDBJ databases">
        <authorList>
            <person name="Jaros S."/>
            <person name="Januszkiewicz K."/>
            <person name="Wedrychowicz H."/>
        </authorList>
    </citation>
    <scope>NUCLEOTIDE SEQUENCE [LARGE SCALE GENOMIC DNA]</scope>
    <source>
        <strain evidence="1 2">CGMCC 1.12145</strain>
    </source>
</reference>
<organism evidence="1 2">
    <name type="scientific">Sinomicrobium oceani</name>
    <dbReference type="NCBI Taxonomy" id="1150368"/>
    <lineage>
        <taxon>Bacteria</taxon>
        <taxon>Pseudomonadati</taxon>
        <taxon>Bacteroidota</taxon>
        <taxon>Flavobacteriia</taxon>
        <taxon>Flavobacteriales</taxon>
        <taxon>Flavobacteriaceae</taxon>
        <taxon>Sinomicrobium</taxon>
    </lineage>
</organism>
<name>A0A1K1P2J8_9FLAO</name>
<protein>
    <recommendedName>
        <fullName evidence="3">Bacteriocin-type signal sequence-containing protein</fullName>
    </recommendedName>
</protein>
<dbReference type="EMBL" id="FPJE01000007">
    <property type="protein sequence ID" value="SFW41992.1"/>
    <property type="molecule type" value="Genomic_DNA"/>
</dbReference>
<evidence type="ECO:0000313" key="1">
    <source>
        <dbReference type="EMBL" id="SFW41992.1"/>
    </source>
</evidence>
<dbReference type="AlphaFoldDB" id="A0A1K1P2J8"/>
<evidence type="ECO:0000313" key="2">
    <source>
        <dbReference type="Proteomes" id="UP000182248"/>
    </source>
</evidence>
<dbReference type="RefSeq" id="WP_072316826.1">
    <property type="nucleotide sequence ID" value="NZ_FPJE01000007.1"/>
</dbReference>
<proteinExistence type="predicted"/>
<accession>A0A1K1P2J8</accession>